<sequence length="453" mass="50942">METDELNERLDFLQNAAKTVFSISPNLSAVFGRDIVRLVDEATRNDLEKTRYSKALLSNAIVSEKPKFMKAETDQGTNPKKAQLGNKNIANTKINYMNRDWQNGNVLPHTTSFVGSHFCRFCGNLLIPGRSAYGYCVTSRKKYMKNASRHSSLLTLDKNKKLGKKSTNLKKEKGQKIEKETIHDDILGYGTRNSVSMKCGLCKKKSNFVGASHYKILKLGVELTKLKNPKQSQIDKSIDQKLGDMLNQEINAANKEPPKKQFLSPLQLRAIKLKKEKNMTKVIENNPISASNKPHQNTPPHTNINLDTLTPDPIFTGLNSNENIEPKATIISNSNQNPTPIKLKDNVVTETSHNKLENKHKIDTTKPNVENHLIEKTTIELKNIKPVNNSTKNNNSKVNKTLAPNPGNNQKQTNKKRKTTNQTLQSMLQAKKNKDTSKPNDGKYSLTDFLNTL</sequence>
<accession>A0A2T9Y6D7</accession>
<dbReference type="OrthoDB" id="5655664at2759"/>
<protein>
    <submittedName>
        <fullName evidence="2">Uncharacterized protein</fullName>
    </submittedName>
</protein>
<gene>
    <name evidence="2" type="ORF">BB559_005807</name>
</gene>
<name>A0A2T9Y6D7_9FUNG</name>
<comment type="caution">
    <text evidence="2">The sequence shown here is derived from an EMBL/GenBank/DDBJ whole genome shotgun (WGS) entry which is preliminary data.</text>
</comment>
<feature type="region of interest" description="Disordered" evidence="1">
    <location>
        <begin position="385"/>
        <end position="423"/>
    </location>
</feature>
<evidence type="ECO:0000313" key="3">
    <source>
        <dbReference type="Proteomes" id="UP000245699"/>
    </source>
</evidence>
<organism evidence="2 3">
    <name type="scientific">Furculomyces boomerangus</name>
    <dbReference type="NCBI Taxonomy" id="61424"/>
    <lineage>
        <taxon>Eukaryota</taxon>
        <taxon>Fungi</taxon>
        <taxon>Fungi incertae sedis</taxon>
        <taxon>Zoopagomycota</taxon>
        <taxon>Kickxellomycotina</taxon>
        <taxon>Harpellomycetes</taxon>
        <taxon>Harpellales</taxon>
        <taxon>Harpellaceae</taxon>
        <taxon>Furculomyces</taxon>
    </lineage>
</organism>
<dbReference type="AlphaFoldDB" id="A0A2T9Y6D7"/>
<evidence type="ECO:0000313" key="2">
    <source>
        <dbReference type="EMBL" id="PVU87921.1"/>
    </source>
</evidence>
<reference evidence="2 3" key="1">
    <citation type="journal article" date="2018" name="MBio">
        <title>Comparative Genomics Reveals the Core Gene Toolbox for the Fungus-Insect Symbiosis.</title>
        <authorList>
            <person name="Wang Y."/>
            <person name="Stata M."/>
            <person name="Wang W."/>
            <person name="Stajich J.E."/>
            <person name="White M.M."/>
            <person name="Moncalvo J.M."/>
        </authorList>
    </citation>
    <scope>NUCLEOTIDE SEQUENCE [LARGE SCALE GENOMIC DNA]</scope>
    <source>
        <strain evidence="2 3">AUS-77-4</strain>
    </source>
</reference>
<evidence type="ECO:0000256" key="1">
    <source>
        <dbReference type="SAM" id="MobiDB-lite"/>
    </source>
</evidence>
<proteinExistence type="predicted"/>
<dbReference type="EMBL" id="MBFT01000677">
    <property type="protein sequence ID" value="PVU87921.1"/>
    <property type="molecule type" value="Genomic_DNA"/>
</dbReference>
<keyword evidence="3" id="KW-1185">Reference proteome</keyword>
<feature type="compositionally biased region" description="Low complexity" evidence="1">
    <location>
        <begin position="387"/>
        <end position="401"/>
    </location>
</feature>
<dbReference type="Proteomes" id="UP000245699">
    <property type="component" value="Unassembled WGS sequence"/>
</dbReference>